<sequence>DLVAGEGEGGHGTRALDQVISPNAQNQRRGGNASGSGEDNSQGWENVPSDSLTSSYPSINFPPLEGDATNDPQRHPHGSSHRGEGPVLALPAVAPPSVTLSVFDSSLSRRARLLALASSLAINLLLPFINGVMLGFGEIAAKSVFNWGGWSSVAGALGLGSGSSHSRTMATSPRTKGKGAPILLTLQ</sequence>
<name>A0ACA9QEP1_9GLOM</name>
<dbReference type="EMBL" id="CAJVPT010050112">
    <property type="protein sequence ID" value="CAG8745350.1"/>
    <property type="molecule type" value="Genomic_DNA"/>
</dbReference>
<comment type="caution">
    <text evidence="1">The sequence shown here is derived from an EMBL/GenBank/DDBJ whole genome shotgun (WGS) entry which is preliminary data.</text>
</comment>
<gene>
    <name evidence="1" type="ORF">ACOLOM_LOCUS12407</name>
</gene>
<evidence type="ECO:0000313" key="1">
    <source>
        <dbReference type="EMBL" id="CAG8745350.1"/>
    </source>
</evidence>
<feature type="non-terminal residue" evidence="1">
    <location>
        <position position="1"/>
    </location>
</feature>
<accession>A0ACA9QEP1</accession>
<protein>
    <submittedName>
        <fullName evidence="1">2422_t:CDS:1</fullName>
    </submittedName>
</protein>
<keyword evidence="2" id="KW-1185">Reference proteome</keyword>
<dbReference type="Proteomes" id="UP000789525">
    <property type="component" value="Unassembled WGS sequence"/>
</dbReference>
<proteinExistence type="predicted"/>
<organism evidence="1 2">
    <name type="scientific">Acaulospora colombiana</name>
    <dbReference type="NCBI Taxonomy" id="27376"/>
    <lineage>
        <taxon>Eukaryota</taxon>
        <taxon>Fungi</taxon>
        <taxon>Fungi incertae sedis</taxon>
        <taxon>Mucoromycota</taxon>
        <taxon>Glomeromycotina</taxon>
        <taxon>Glomeromycetes</taxon>
        <taxon>Diversisporales</taxon>
        <taxon>Acaulosporaceae</taxon>
        <taxon>Acaulospora</taxon>
    </lineage>
</organism>
<evidence type="ECO:0000313" key="2">
    <source>
        <dbReference type="Proteomes" id="UP000789525"/>
    </source>
</evidence>
<reference evidence="1" key="1">
    <citation type="submission" date="2021-06" db="EMBL/GenBank/DDBJ databases">
        <authorList>
            <person name="Kallberg Y."/>
            <person name="Tangrot J."/>
            <person name="Rosling A."/>
        </authorList>
    </citation>
    <scope>NUCLEOTIDE SEQUENCE</scope>
    <source>
        <strain evidence="1">CL356</strain>
    </source>
</reference>